<dbReference type="GO" id="GO:0004372">
    <property type="term" value="F:glycine hydroxymethyltransferase activity"/>
    <property type="evidence" value="ECO:0007669"/>
    <property type="project" value="UniProtKB-EC"/>
</dbReference>
<evidence type="ECO:0000259" key="9">
    <source>
        <dbReference type="Pfam" id="PF00464"/>
    </source>
</evidence>
<evidence type="ECO:0000256" key="8">
    <source>
        <dbReference type="RuleBase" id="RU000585"/>
    </source>
</evidence>
<reference evidence="10 11" key="1">
    <citation type="submission" date="2021-03" db="EMBL/GenBank/DDBJ databases">
        <title>Leishmania (Mundinia) martiniquensis Genome sequencing and assembly.</title>
        <authorList>
            <person name="Almutairi H."/>
            <person name="Gatherer D."/>
        </authorList>
    </citation>
    <scope>NUCLEOTIDE SEQUENCE [LARGE SCALE GENOMIC DNA]</scope>
    <source>
        <strain evidence="10">LSCM1</strain>
    </source>
</reference>
<comment type="caution">
    <text evidence="10">The sequence shown here is derived from an EMBL/GenBank/DDBJ whole genome shotgun (WGS) entry which is preliminary data.</text>
</comment>
<dbReference type="PANTHER" id="PTHR11680:SF35">
    <property type="entry name" value="SERINE HYDROXYMETHYLTRANSFERASE 1"/>
    <property type="match status" value="1"/>
</dbReference>
<keyword evidence="6 7" id="KW-0663">Pyridoxal phosphate</keyword>
<feature type="domain" description="Serine hydroxymethyltransferase-like" evidence="9">
    <location>
        <begin position="30"/>
        <end position="422"/>
    </location>
</feature>
<dbReference type="EC" id="2.1.2.1" evidence="8"/>
<evidence type="ECO:0000256" key="5">
    <source>
        <dbReference type="ARBA" id="ARBA00022679"/>
    </source>
</evidence>
<dbReference type="EMBL" id="JAFEUZ010000028">
    <property type="protein sequence ID" value="KAG5474482.1"/>
    <property type="molecule type" value="Genomic_DNA"/>
</dbReference>
<evidence type="ECO:0000256" key="2">
    <source>
        <dbReference type="ARBA" id="ARBA00004777"/>
    </source>
</evidence>
<organism evidence="10 11">
    <name type="scientific">Leishmania martiniquensis</name>
    <dbReference type="NCBI Taxonomy" id="1580590"/>
    <lineage>
        <taxon>Eukaryota</taxon>
        <taxon>Discoba</taxon>
        <taxon>Euglenozoa</taxon>
        <taxon>Kinetoplastea</taxon>
        <taxon>Metakinetoplastina</taxon>
        <taxon>Trypanosomatida</taxon>
        <taxon>Trypanosomatidae</taxon>
        <taxon>Leishmaniinae</taxon>
        <taxon>Leishmania</taxon>
    </lineage>
</organism>
<keyword evidence="11" id="KW-1185">Reference proteome</keyword>
<dbReference type="InterPro" id="IPR049943">
    <property type="entry name" value="Ser_HO-MeTrfase-like"/>
</dbReference>
<dbReference type="InterPro" id="IPR019798">
    <property type="entry name" value="Ser_HO-MeTrfase_PLP_BS"/>
</dbReference>
<gene>
    <name evidence="10" type="ORF">LSCM1_03268</name>
</gene>
<dbReference type="Proteomes" id="UP000673552">
    <property type="component" value="Chromosome 28"/>
</dbReference>
<dbReference type="Pfam" id="PF00464">
    <property type="entry name" value="SHMT"/>
    <property type="match status" value="1"/>
</dbReference>
<keyword evidence="5 8" id="KW-0808">Transferase</keyword>
<evidence type="ECO:0000313" key="10">
    <source>
        <dbReference type="EMBL" id="KAG5474482.1"/>
    </source>
</evidence>
<comment type="cofactor">
    <cofactor evidence="1 7 8">
        <name>pyridoxal 5'-phosphate</name>
        <dbReference type="ChEBI" id="CHEBI:597326"/>
    </cofactor>
</comment>
<evidence type="ECO:0000256" key="1">
    <source>
        <dbReference type="ARBA" id="ARBA00001933"/>
    </source>
</evidence>
<dbReference type="GO" id="GO:0005739">
    <property type="term" value="C:mitochondrion"/>
    <property type="evidence" value="ECO:0007669"/>
    <property type="project" value="TreeGrafter"/>
</dbReference>
<evidence type="ECO:0000256" key="7">
    <source>
        <dbReference type="PIRSR" id="PIRSR000412-50"/>
    </source>
</evidence>
<dbReference type="PROSITE" id="PS00096">
    <property type="entry name" value="SHMT"/>
    <property type="match status" value="1"/>
</dbReference>
<dbReference type="AlphaFoldDB" id="A0A836GV45"/>
<comment type="pathway">
    <text evidence="2 8">One-carbon metabolism; tetrahydrofolate interconversion.</text>
</comment>
<dbReference type="InterPro" id="IPR015424">
    <property type="entry name" value="PyrdxlP-dep_Trfase"/>
</dbReference>
<name>A0A836GV45_9TRYP</name>
<dbReference type="InterPro" id="IPR001085">
    <property type="entry name" value="Ser_HO-MeTrfase"/>
</dbReference>
<dbReference type="InterPro" id="IPR015422">
    <property type="entry name" value="PyrdxlP-dep_Trfase_small"/>
</dbReference>
<comment type="catalytic activity">
    <reaction evidence="8">
        <text>(6R)-5,10-methylene-5,6,7,8-tetrahydrofolate + glycine + H2O = (6S)-5,6,7,8-tetrahydrofolate + L-serine</text>
        <dbReference type="Rhea" id="RHEA:15481"/>
        <dbReference type="ChEBI" id="CHEBI:15377"/>
        <dbReference type="ChEBI" id="CHEBI:15636"/>
        <dbReference type="ChEBI" id="CHEBI:33384"/>
        <dbReference type="ChEBI" id="CHEBI:57305"/>
        <dbReference type="ChEBI" id="CHEBI:57453"/>
        <dbReference type="EC" id="2.1.2.1"/>
    </reaction>
</comment>
<evidence type="ECO:0000256" key="6">
    <source>
        <dbReference type="ARBA" id="ARBA00022898"/>
    </source>
</evidence>
<dbReference type="NCBIfam" id="NF000586">
    <property type="entry name" value="PRK00011.1"/>
    <property type="match status" value="1"/>
</dbReference>
<dbReference type="Gene3D" id="3.90.1150.10">
    <property type="entry name" value="Aspartate Aminotransferase, domain 1"/>
    <property type="match status" value="1"/>
</dbReference>
<dbReference type="FunFam" id="3.40.640.10:FF:000097">
    <property type="entry name" value="Serine hydroxymethyltransferase"/>
    <property type="match status" value="1"/>
</dbReference>
<dbReference type="KEGG" id="lmat:92513326"/>
<comment type="function">
    <text evidence="8">Interconversion of serine and glycine.</text>
</comment>
<dbReference type="PIRSF" id="PIRSF000412">
    <property type="entry name" value="SHMT"/>
    <property type="match status" value="1"/>
</dbReference>
<dbReference type="PANTHER" id="PTHR11680">
    <property type="entry name" value="SERINE HYDROXYMETHYLTRANSFERASE"/>
    <property type="match status" value="1"/>
</dbReference>
<dbReference type="InterPro" id="IPR039429">
    <property type="entry name" value="SHMT-like_dom"/>
</dbReference>
<proteinExistence type="inferred from homology"/>
<dbReference type="CDD" id="cd00378">
    <property type="entry name" value="SHMT"/>
    <property type="match status" value="1"/>
</dbReference>
<comment type="similarity">
    <text evidence="3 8">Belongs to the SHMT family.</text>
</comment>
<evidence type="ECO:0000313" key="11">
    <source>
        <dbReference type="Proteomes" id="UP000673552"/>
    </source>
</evidence>
<keyword evidence="4 8" id="KW-0554">One-carbon metabolism</keyword>
<dbReference type="UniPathway" id="UPA00193"/>
<evidence type="ECO:0000256" key="3">
    <source>
        <dbReference type="ARBA" id="ARBA00006376"/>
    </source>
</evidence>
<dbReference type="GeneID" id="92513326"/>
<dbReference type="OrthoDB" id="10265628at2759"/>
<dbReference type="GO" id="GO:0019264">
    <property type="term" value="P:glycine biosynthetic process from serine"/>
    <property type="evidence" value="ECO:0007669"/>
    <property type="project" value="InterPro"/>
</dbReference>
<dbReference type="RefSeq" id="XP_067177424.1">
    <property type="nucleotide sequence ID" value="XM_067320814.1"/>
</dbReference>
<dbReference type="GO" id="GO:0035999">
    <property type="term" value="P:tetrahydrofolate interconversion"/>
    <property type="evidence" value="ECO:0007669"/>
    <property type="project" value="UniProtKB-UniPathway"/>
</dbReference>
<evidence type="ECO:0000256" key="4">
    <source>
        <dbReference type="ARBA" id="ARBA00022563"/>
    </source>
</evidence>
<dbReference type="HAMAP" id="MF_00051">
    <property type="entry name" value="SHMT"/>
    <property type="match status" value="1"/>
</dbReference>
<dbReference type="GO" id="GO:0030170">
    <property type="term" value="F:pyridoxal phosphate binding"/>
    <property type="evidence" value="ECO:0007669"/>
    <property type="project" value="InterPro"/>
</dbReference>
<dbReference type="Gene3D" id="3.40.640.10">
    <property type="entry name" value="Type I PLP-dependent aspartate aminotransferase-like (Major domain)"/>
    <property type="match status" value="1"/>
</dbReference>
<sequence length="480" mass="53023">MIRGASLLLRGSPASTRHRRLPSLPGNVSLKDHDPEVHQLIQKEMTRQLEGLELIASENFTSRAVLECLGSILTNKYAEGLPGHRYYGGTDVVDEVERLCIRRLLAAYRLDAAVWGVNVQPYSGSPANLALYTALLRPHDRLMGLDLPAGGHLTHGFYTATKRISASSIFFESLPYSITPEGFVDYDQLAYLATVYKPRLIIAGGSAYPRDWDYKRYREICDSIGAYFMVDMAHYSGLVAAQEHNDPFEYADVVTSTTHKTLRGPRSGMIFFRKEVKQGKTTVNLEEAINNSVFPGLQGGPHIHQIAALATQLKEVLSPEWRGYVKQVKANAKALAAALMEGGEVLVSGGTDNHLLLWNLRPHNLTGSKLEKLLDMVHITVNKNTVTGDKSAQAPHGIRLGTPALTTRGFLEEDFRQVAQFLIQSVQLSKEVQKCAGSMKLSDFVKAAENSKAVQELAVEVKAFARQYPYPGLDSAYPIQ</sequence>
<feature type="modified residue" description="N6-(pyridoxal phosphate)lysine" evidence="7">
    <location>
        <position position="260"/>
    </location>
</feature>
<protein>
    <recommendedName>
        <fullName evidence="8">Serine hydroxymethyltransferase</fullName>
        <ecNumber evidence="8">2.1.2.1</ecNumber>
    </recommendedName>
</protein>
<dbReference type="SUPFAM" id="SSF53383">
    <property type="entry name" value="PLP-dependent transferases"/>
    <property type="match status" value="1"/>
</dbReference>
<dbReference type="InterPro" id="IPR015421">
    <property type="entry name" value="PyrdxlP-dep_Trfase_major"/>
</dbReference>
<accession>A0A836GV45</accession>